<dbReference type="CDD" id="cd02980">
    <property type="entry name" value="TRX_Fd_family"/>
    <property type="match status" value="1"/>
</dbReference>
<dbReference type="Proteomes" id="UP000657006">
    <property type="component" value="Unassembled WGS sequence"/>
</dbReference>
<dbReference type="EMBL" id="JACRSQ010000002">
    <property type="protein sequence ID" value="MBC8542456.1"/>
    <property type="molecule type" value="Genomic_DNA"/>
</dbReference>
<dbReference type="SUPFAM" id="SSF52833">
    <property type="entry name" value="Thioredoxin-like"/>
    <property type="match status" value="1"/>
</dbReference>
<dbReference type="RefSeq" id="WP_177716658.1">
    <property type="nucleotide sequence ID" value="NZ_JACRSQ010000002.1"/>
</dbReference>
<proteinExistence type="predicted"/>
<organism evidence="1 2">
    <name type="scientific">Bianquea renquensis</name>
    <dbReference type="NCBI Taxonomy" id="2763661"/>
    <lineage>
        <taxon>Bacteria</taxon>
        <taxon>Bacillati</taxon>
        <taxon>Bacillota</taxon>
        <taxon>Clostridia</taxon>
        <taxon>Eubacteriales</taxon>
        <taxon>Bianqueaceae</taxon>
        <taxon>Bianquea</taxon>
    </lineage>
</organism>
<comment type="caution">
    <text evidence="1">The sequence shown here is derived from an EMBL/GenBank/DDBJ whole genome shotgun (WGS) entry which is preliminary data.</text>
</comment>
<sequence>MAKIKSLEELKKLREQAQNNVSLRVKGDNIEKMIQIRVAMATCGIAAGAREVMTEFIEEMDRQNIENAVVTQTGCMGYCYAEPTVEITIPGQEPVVYGNVDMDKVHEIIEKTIKNGELVDGIIPVTHKTIEE</sequence>
<accession>A0A926DR20</accession>
<evidence type="ECO:0000313" key="1">
    <source>
        <dbReference type="EMBL" id="MBC8542456.1"/>
    </source>
</evidence>
<reference evidence="1" key="1">
    <citation type="submission" date="2020-08" db="EMBL/GenBank/DDBJ databases">
        <title>Genome public.</title>
        <authorList>
            <person name="Liu C."/>
            <person name="Sun Q."/>
        </authorList>
    </citation>
    <scope>NUCLEOTIDE SEQUENCE</scope>
    <source>
        <strain evidence="1">NSJ-32</strain>
    </source>
</reference>
<dbReference type="Gene3D" id="3.40.30.10">
    <property type="entry name" value="Glutaredoxin"/>
    <property type="match status" value="1"/>
</dbReference>
<gene>
    <name evidence="1" type="ORF">H8730_02695</name>
</gene>
<dbReference type="AlphaFoldDB" id="A0A926DR20"/>
<dbReference type="InterPro" id="IPR036249">
    <property type="entry name" value="Thioredoxin-like_sf"/>
</dbReference>
<name>A0A926DR20_9FIRM</name>
<evidence type="ECO:0000313" key="2">
    <source>
        <dbReference type="Proteomes" id="UP000657006"/>
    </source>
</evidence>
<keyword evidence="2" id="KW-1185">Reference proteome</keyword>
<protein>
    <submittedName>
        <fullName evidence="1">(2Fe-2S) ferredoxin domain-containing protein</fullName>
    </submittedName>
</protein>